<sequence>MRCQNEASHFSSRADPSGRQMRKSCNEFKMVAVGRDSIRALNHGGHRKKAMGGKQRVGVRRKTGKRKNEGTYVEDEGAAAREDSQLYGSRTTSLGYFGDPKFLLTSPLPGIGEEFIDHIASNKHPISKITNPNRLGSKADDRQGCQEPIYTVINTRHLLHGLEPGECSMTEISADIAVRRRQNLTEVAP</sequence>
<dbReference type="Proteomes" id="UP000735302">
    <property type="component" value="Unassembled WGS sequence"/>
</dbReference>
<feature type="region of interest" description="Disordered" evidence="1">
    <location>
        <begin position="1"/>
        <end position="21"/>
    </location>
</feature>
<reference evidence="2 3" key="1">
    <citation type="journal article" date="2021" name="Elife">
        <title>Chloroplast acquisition without the gene transfer in kleptoplastic sea slugs, Plakobranchus ocellatus.</title>
        <authorList>
            <person name="Maeda T."/>
            <person name="Takahashi S."/>
            <person name="Yoshida T."/>
            <person name="Shimamura S."/>
            <person name="Takaki Y."/>
            <person name="Nagai Y."/>
            <person name="Toyoda A."/>
            <person name="Suzuki Y."/>
            <person name="Arimoto A."/>
            <person name="Ishii H."/>
            <person name="Satoh N."/>
            <person name="Nishiyama T."/>
            <person name="Hasebe M."/>
            <person name="Maruyama T."/>
            <person name="Minagawa J."/>
            <person name="Obokata J."/>
            <person name="Shigenobu S."/>
        </authorList>
    </citation>
    <scope>NUCLEOTIDE SEQUENCE [LARGE SCALE GENOMIC DNA]</scope>
</reference>
<feature type="region of interest" description="Disordered" evidence="1">
    <location>
        <begin position="44"/>
        <end position="72"/>
    </location>
</feature>
<evidence type="ECO:0000313" key="3">
    <source>
        <dbReference type="Proteomes" id="UP000735302"/>
    </source>
</evidence>
<keyword evidence="3" id="KW-1185">Reference proteome</keyword>
<comment type="caution">
    <text evidence="2">The sequence shown here is derived from an EMBL/GenBank/DDBJ whole genome shotgun (WGS) entry which is preliminary data.</text>
</comment>
<feature type="compositionally biased region" description="Basic residues" evidence="1">
    <location>
        <begin position="44"/>
        <end position="65"/>
    </location>
</feature>
<feature type="compositionally biased region" description="Polar residues" evidence="1">
    <location>
        <begin position="1"/>
        <end position="11"/>
    </location>
</feature>
<dbReference type="AlphaFoldDB" id="A0AAV4AEB7"/>
<name>A0AAV4AEB7_9GAST</name>
<dbReference type="EMBL" id="BLXT01003741">
    <property type="protein sequence ID" value="GFO04779.1"/>
    <property type="molecule type" value="Genomic_DNA"/>
</dbReference>
<proteinExistence type="predicted"/>
<protein>
    <submittedName>
        <fullName evidence="2">Uncharacterized protein</fullName>
    </submittedName>
</protein>
<organism evidence="2 3">
    <name type="scientific">Plakobranchus ocellatus</name>
    <dbReference type="NCBI Taxonomy" id="259542"/>
    <lineage>
        <taxon>Eukaryota</taxon>
        <taxon>Metazoa</taxon>
        <taxon>Spiralia</taxon>
        <taxon>Lophotrochozoa</taxon>
        <taxon>Mollusca</taxon>
        <taxon>Gastropoda</taxon>
        <taxon>Heterobranchia</taxon>
        <taxon>Euthyneura</taxon>
        <taxon>Panpulmonata</taxon>
        <taxon>Sacoglossa</taxon>
        <taxon>Placobranchoidea</taxon>
        <taxon>Plakobranchidae</taxon>
        <taxon>Plakobranchus</taxon>
    </lineage>
</organism>
<gene>
    <name evidence="2" type="ORF">PoB_003128400</name>
</gene>
<accession>A0AAV4AEB7</accession>
<evidence type="ECO:0000256" key="1">
    <source>
        <dbReference type="SAM" id="MobiDB-lite"/>
    </source>
</evidence>
<evidence type="ECO:0000313" key="2">
    <source>
        <dbReference type="EMBL" id="GFO04779.1"/>
    </source>
</evidence>